<dbReference type="RefSeq" id="WP_202719945.1">
    <property type="nucleotide sequence ID" value="NZ_BPEX01000014.1"/>
</dbReference>
<protein>
    <submittedName>
        <fullName evidence="2">PilZ domain-containing protein</fullName>
    </submittedName>
</protein>
<dbReference type="InterPro" id="IPR009875">
    <property type="entry name" value="PilZ_domain"/>
</dbReference>
<evidence type="ECO:0000313" key="3">
    <source>
        <dbReference type="Proteomes" id="UP000604898"/>
    </source>
</evidence>
<evidence type="ECO:0000259" key="1">
    <source>
        <dbReference type="Pfam" id="PF07238"/>
    </source>
</evidence>
<sequence>METSQQERRSSQRVDMEDESVTIAIHSNAGIHSKSAICLDLSRRGALLEYNQALALGTLIEITFNQGYDNENTIKGQVCRCTSISDTRCHIALQLI</sequence>
<dbReference type="Pfam" id="PF07238">
    <property type="entry name" value="PilZ"/>
    <property type="match status" value="1"/>
</dbReference>
<dbReference type="SUPFAM" id="SSF141371">
    <property type="entry name" value="PilZ domain-like"/>
    <property type="match status" value="1"/>
</dbReference>
<dbReference type="Gene3D" id="2.40.10.220">
    <property type="entry name" value="predicted glycosyltransferase like domains"/>
    <property type="match status" value="1"/>
</dbReference>
<gene>
    <name evidence="2" type="ORF">JMA39_00835</name>
</gene>
<dbReference type="Proteomes" id="UP000604898">
    <property type="component" value="Unassembled WGS sequence"/>
</dbReference>
<dbReference type="EMBL" id="JAESVD010000001">
    <property type="protein sequence ID" value="MBL4911699.1"/>
    <property type="molecule type" value="Genomic_DNA"/>
</dbReference>
<proteinExistence type="predicted"/>
<keyword evidence="3" id="KW-1185">Reference proteome</keyword>
<name>A0ABS1ST37_9GAMM</name>
<evidence type="ECO:0000313" key="2">
    <source>
        <dbReference type="EMBL" id="MBL4911699.1"/>
    </source>
</evidence>
<accession>A0ABS1ST37</accession>
<comment type="caution">
    <text evidence="2">The sequence shown here is derived from an EMBL/GenBank/DDBJ whole genome shotgun (WGS) entry which is preliminary data.</text>
</comment>
<organism evidence="2 3">
    <name type="scientific">Shewanella schlegeliana</name>
    <dbReference type="NCBI Taxonomy" id="190308"/>
    <lineage>
        <taxon>Bacteria</taxon>
        <taxon>Pseudomonadati</taxon>
        <taxon>Pseudomonadota</taxon>
        <taxon>Gammaproteobacteria</taxon>
        <taxon>Alteromonadales</taxon>
        <taxon>Shewanellaceae</taxon>
        <taxon>Shewanella</taxon>
    </lineage>
</organism>
<feature type="domain" description="PilZ" evidence="1">
    <location>
        <begin position="7"/>
        <end position="94"/>
    </location>
</feature>
<reference evidence="2 3" key="1">
    <citation type="submission" date="2021-01" db="EMBL/GenBank/DDBJ databases">
        <title>Genome sequence of Shewanella schlegeliana JCM 11561.</title>
        <authorList>
            <person name="Zhang H."/>
            <person name="Li C."/>
        </authorList>
    </citation>
    <scope>NUCLEOTIDE SEQUENCE [LARGE SCALE GENOMIC DNA]</scope>
    <source>
        <strain evidence="2 3">JCM 11561</strain>
    </source>
</reference>